<name>A0A979G3Z7_CHIPD</name>
<gene>
    <name evidence="2" type="ordered locus">Cpin_2777</name>
</gene>
<evidence type="ECO:0000313" key="2">
    <source>
        <dbReference type="EMBL" id="ACU60256.1"/>
    </source>
</evidence>
<feature type="domain" description="Knr4/Smi1-like" evidence="1">
    <location>
        <begin position="24"/>
        <end position="142"/>
    </location>
</feature>
<sequence length="159" mass="18538">MKTPEYLYLDFLQECAVYMEYDDPCTAEEVDELERSLGIKFPRAYRELVMIFGKYSSFTIAENSFEYPEYQGMRDAAIEMAAGDDMVKIDENIFVFNFDFHGPSAAWFPLNAGDDPPVYEYASVNEKTGFKVAEHFSAYIRMLPWYQGFLSIKERRAKK</sequence>
<proteinExistence type="predicted"/>
<dbReference type="SUPFAM" id="SSF160631">
    <property type="entry name" value="SMI1/KNR4-like"/>
    <property type="match status" value="1"/>
</dbReference>
<evidence type="ECO:0000313" key="3">
    <source>
        <dbReference type="Proteomes" id="UP000002215"/>
    </source>
</evidence>
<dbReference type="Proteomes" id="UP000002215">
    <property type="component" value="Chromosome"/>
</dbReference>
<evidence type="ECO:0000259" key="1">
    <source>
        <dbReference type="SMART" id="SM00860"/>
    </source>
</evidence>
<dbReference type="InterPro" id="IPR037883">
    <property type="entry name" value="Knr4/Smi1-like_sf"/>
</dbReference>
<dbReference type="RefSeq" id="WP_012790432.1">
    <property type="nucleotide sequence ID" value="NC_013132.1"/>
</dbReference>
<reference evidence="2 3" key="2">
    <citation type="journal article" date="2010" name="Stand. Genomic Sci.">
        <title>Complete genome sequence of Chitinophaga pinensis type strain (UQM 2034).</title>
        <authorList>
            <person name="Glavina Del Rio T."/>
            <person name="Abt B."/>
            <person name="Spring S."/>
            <person name="Lapidus A."/>
            <person name="Nolan M."/>
            <person name="Tice H."/>
            <person name="Copeland A."/>
            <person name="Cheng J.F."/>
            <person name="Chen F."/>
            <person name="Bruce D."/>
            <person name="Goodwin L."/>
            <person name="Pitluck S."/>
            <person name="Ivanova N."/>
            <person name="Mavromatis K."/>
            <person name="Mikhailova N."/>
            <person name="Pati A."/>
            <person name="Chen A."/>
            <person name="Palaniappan K."/>
            <person name="Land M."/>
            <person name="Hauser L."/>
            <person name="Chang Y.J."/>
            <person name="Jeffries C.D."/>
            <person name="Chain P."/>
            <person name="Saunders E."/>
            <person name="Detter J.C."/>
            <person name="Brettin T."/>
            <person name="Rohde M."/>
            <person name="Goker M."/>
            <person name="Bristow J."/>
            <person name="Eisen J.A."/>
            <person name="Markowitz V."/>
            <person name="Hugenholtz P."/>
            <person name="Kyrpides N.C."/>
            <person name="Klenk H.P."/>
            <person name="Lucas S."/>
        </authorList>
    </citation>
    <scope>NUCLEOTIDE SEQUENCE [LARGE SCALE GENOMIC DNA]</scope>
    <source>
        <strain evidence="3">ATCC 43595 / DSM 2588 / LMG 13176 / NBRC 15968 / NCIMB 11800 / UQM 2034</strain>
    </source>
</reference>
<dbReference type="AlphaFoldDB" id="A0A979G3Z7"/>
<organism evidence="2 3">
    <name type="scientific">Chitinophaga pinensis (strain ATCC 43595 / DSM 2588 / LMG 13176 / NBRC 15968 / NCIMB 11800 / UQM 2034)</name>
    <dbReference type="NCBI Taxonomy" id="485918"/>
    <lineage>
        <taxon>Bacteria</taxon>
        <taxon>Pseudomonadati</taxon>
        <taxon>Bacteroidota</taxon>
        <taxon>Chitinophagia</taxon>
        <taxon>Chitinophagales</taxon>
        <taxon>Chitinophagaceae</taxon>
        <taxon>Chitinophaga</taxon>
    </lineage>
</organism>
<accession>A0A979G3Z7</accession>
<dbReference type="KEGG" id="cpi:Cpin_2777"/>
<dbReference type="InterPro" id="IPR018958">
    <property type="entry name" value="Knr4/Smi1-like_dom"/>
</dbReference>
<dbReference type="EMBL" id="CP001699">
    <property type="protein sequence ID" value="ACU60256.1"/>
    <property type="molecule type" value="Genomic_DNA"/>
</dbReference>
<reference evidence="3" key="1">
    <citation type="submission" date="2009-08" db="EMBL/GenBank/DDBJ databases">
        <title>The complete genome of Chitinophaga pinensis DSM 2588.</title>
        <authorList>
            <consortium name="US DOE Joint Genome Institute (JGI-PGF)"/>
            <person name="Lucas S."/>
            <person name="Copeland A."/>
            <person name="Lapidus A."/>
            <person name="Glavina del Rio T."/>
            <person name="Dalin E."/>
            <person name="Tice H."/>
            <person name="Bruce D."/>
            <person name="Goodwin L."/>
            <person name="Pitluck S."/>
            <person name="Kyrpides N."/>
            <person name="Mavromatis K."/>
            <person name="Ivanova N."/>
            <person name="Mikhailova N."/>
            <person name="Sims D."/>
            <person name="Meinche L."/>
            <person name="Brettin T."/>
            <person name="Detter J.C."/>
            <person name="Han C."/>
            <person name="Larimer F."/>
            <person name="Land M."/>
            <person name="Hauser L."/>
            <person name="Markowitz V."/>
            <person name="Cheng J.-F."/>
            <person name="Hugenholtz P."/>
            <person name="Woyke T."/>
            <person name="Wu D."/>
            <person name="Spring S."/>
            <person name="Klenk H.-P."/>
            <person name="Eisen J.A."/>
        </authorList>
    </citation>
    <scope>NUCLEOTIDE SEQUENCE [LARGE SCALE GENOMIC DNA]</scope>
    <source>
        <strain evidence="3">ATCC 43595 / DSM 2588 / LMG 13176 / NBRC 15968 / NCIMB 11800 / UQM 2034</strain>
    </source>
</reference>
<protein>
    <recommendedName>
        <fullName evidence="1">Knr4/Smi1-like domain-containing protein</fullName>
    </recommendedName>
</protein>
<dbReference type="OrthoDB" id="1189226at2"/>
<dbReference type="Gene3D" id="3.40.1580.10">
    <property type="entry name" value="SMI1/KNR4-like"/>
    <property type="match status" value="1"/>
</dbReference>
<dbReference type="SMART" id="SM00860">
    <property type="entry name" value="SMI1_KNR4"/>
    <property type="match status" value="1"/>
</dbReference>
<dbReference type="Pfam" id="PF09346">
    <property type="entry name" value="SMI1_KNR4"/>
    <property type="match status" value="1"/>
</dbReference>